<dbReference type="ProteomicsDB" id="308625"/>
<gene>
    <name evidence="1 2" type="primary">Plgrkt</name>
    <name evidence="2" type="synonym">5033414D02Rik</name>
</gene>
<dbReference type="Antibodypedia" id="2322">
    <property type="antibodies" value="106 antibodies from 23 providers"/>
</dbReference>
<dbReference type="HOGENOM" id="CLU_3191136_0_0_1"/>
<evidence type="ECO:0000313" key="1">
    <source>
        <dbReference type="Ensembl" id="ENSMUSP00000114754.2"/>
    </source>
</evidence>
<reference evidence="1 3" key="2">
    <citation type="journal article" date="2011" name="PLoS Biol.">
        <title>Modernizing reference genome assemblies.</title>
        <authorList>
            <person name="Church D.M."/>
            <person name="Schneider V.A."/>
            <person name="Graves T."/>
            <person name="Auger K."/>
            <person name="Cunningham F."/>
            <person name="Bouk N."/>
            <person name="Chen H.C."/>
            <person name="Agarwala R."/>
            <person name="McLaren W.M."/>
            <person name="Ritchie G.R."/>
            <person name="Albracht D."/>
            <person name="Kremitzki M."/>
            <person name="Rock S."/>
            <person name="Kotkiewicz H."/>
            <person name="Kremitzki C."/>
            <person name="Wollam A."/>
            <person name="Trani L."/>
            <person name="Fulton L."/>
            <person name="Fulton R."/>
            <person name="Matthews L."/>
            <person name="Whitehead S."/>
            <person name="Chow W."/>
            <person name="Torrance J."/>
            <person name="Dunn M."/>
            <person name="Harden G."/>
            <person name="Threadgold G."/>
            <person name="Wood J."/>
            <person name="Collins J."/>
            <person name="Heath P."/>
            <person name="Griffiths G."/>
            <person name="Pelan S."/>
            <person name="Grafham D."/>
            <person name="Eichler E.E."/>
            <person name="Weinstock G."/>
            <person name="Mardis E.R."/>
            <person name="Wilson R.K."/>
            <person name="Howe K."/>
            <person name="Flicek P."/>
            <person name="Hubbard T."/>
        </authorList>
    </citation>
    <scope>NUCLEOTIDE SEQUENCE [LARGE SCALE GENOMIC DNA]</scope>
    <source>
        <strain evidence="1 3">C57BL/6J</strain>
    </source>
</reference>
<protein>
    <submittedName>
        <fullName evidence="1">Plasminogen receptor, C-terminal lysine transmembrane protein</fullName>
    </submittedName>
</protein>
<sequence length="46" mass="5727">MGFIFSKSMNENMKNQQEFMVTHARLQVKLRTYWKQKRRSWSCQKD</sequence>
<dbReference type="PeptideAtlas" id="D3YV19"/>
<accession>D3YV19</accession>
<evidence type="ECO:0000313" key="2">
    <source>
        <dbReference type="MGI" id="MGI:1915009"/>
    </source>
</evidence>
<dbReference type="MGI" id="MGI:1915009">
    <property type="gene designation" value="Plgrkt"/>
</dbReference>
<name>D3YV19_MOUSE</name>
<dbReference type="SMR" id="D3YV19"/>
<dbReference type="Bgee" id="ENSMUSG00000016495">
    <property type="expression patterns" value="Expressed in thymus and 266 other cell types or tissues"/>
</dbReference>
<dbReference type="AlphaFoldDB" id="D3YV19"/>
<evidence type="ECO:0007829" key="5">
    <source>
        <dbReference type="ProteomicsDB" id="D3YV19"/>
    </source>
</evidence>
<dbReference type="VEuPathDB" id="HostDB:ENSMUSG00000016495"/>
<proteinExistence type="evidence at protein level"/>
<dbReference type="Ensembl" id="ENSMUST00000152936.8">
    <property type="protein sequence ID" value="ENSMUSP00000114754.2"/>
    <property type="gene ID" value="ENSMUSG00000016495.13"/>
</dbReference>
<keyword evidence="4 5" id="KW-1267">Proteomics identification</keyword>
<evidence type="ECO:0007829" key="4">
    <source>
        <dbReference type="PeptideAtlas" id="D3YV19"/>
    </source>
</evidence>
<organism evidence="1 3">
    <name type="scientific">Mus musculus</name>
    <name type="common">Mouse</name>
    <dbReference type="NCBI Taxonomy" id="10090"/>
    <lineage>
        <taxon>Eukaryota</taxon>
        <taxon>Metazoa</taxon>
        <taxon>Chordata</taxon>
        <taxon>Craniata</taxon>
        <taxon>Vertebrata</taxon>
        <taxon>Euteleostomi</taxon>
        <taxon>Mammalia</taxon>
        <taxon>Eutheria</taxon>
        <taxon>Euarchontoglires</taxon>
        <taxon>Glires</taxon>
        <taxon>Rodentia</taxon>
        <taxon>Myomorpha</taxon>
        <taxon>Muroidea</taxon>
        <taxon>Muridae</taxon>
        <taxon>Murinae</taxon>
        <taxon>Mus</taxon>
        <taxon>Mus</taxon>
    </lineage>
</organism>
<reference evidence="1" key="4">
    <citation type="submission" date="2025-09" db="UniProtKB">
        <authorList>
            <consortium name="Ensembl"/>
        </authorList>
    </citation>
    <scope>IDENTIFICATION</scope>
    <source>
        <strain evidence="1">C57BL/6J</strain>
    </source>
</reference>
<reference evidence="1 3" key="1">
    <citation type="journal article" date="2009" name="PLoS Biol.">
        <title>Lineage-specific biology revealed by a finished genome assembly of the mouse.</title>
        <authorList>
            <consortium name="Mouse Genome Sequencing Consortium"/>
            <person name="Church D.M."/>
            <person name="Goodstadt L."/>
            <person name="Hillier L.W."/>
            <person name="Zody M.C."/>
            <person name="Goldstein S."/>
            <person name="She X."/>
            <person name="Bult C.J."/>
            <person name="Agarwala R."/>
            <person name="Cherry J.L."/>
            <person name="DiCuccio M."/>
            <person name="Hlavina W."/>
            <person name="Kapustin Y."/>
            <person name="Meric P."/>
            <person name="Maglott D."/>
            <person name="Birtle Z."/>
            <person name="Marques A.C."/>
            <person name="Graves T."/>
            <person name="Zhou S."/>
            <person name="Teague B."/>
            <person name="Potamousis K."/>
            <person name="Churas C."/>
            <person name="Place M."/>
            <person name="Herschleb J."/>
            <person name="Runnheim R."/>
            <person name="Forrest D."/>
            <person name="Amos-Landgraf J."/>
            <person name="Schwartz D.C."/>
            <person name="Cheng Z."/>
            <person name="Lindblad-Toh K."/>
            <person name="Eichler E.E."/>
            <person name="Ponting C.P."/>
        </authorList>
    </citation>
    <scope>NUCLEOTIDE SEQUENCE [LARGE SCALE GENOMIC DNA]</scope>
    <source>
        <strain evidence="1 3">C57BL/6J</strain>
    </source>
</reference>
<keyword evidence="3" id="KW-1185">Reference proteome</keyword>
<reference evidence="1" key="3">
    <citation type="submission" date="2025-08" db="UniProtKB">
        <authorList>
            <consortium name="Ensembl"/>
        </authorList>
    </citation>
    <scope>IDENTIFICATION</scope>
    <source>
        <strain evidence="1">C57BL/6J</strain>
    </source>
</reference>
<dbReference type="Proteomes" id="UP000000589">
    <property type="component" value="Chromosome 19"/>
</dbReference>
<dbReference type="AGR" id="MGI:1915009"/>
<dbReference type="ExpressionAtlas" id="D3YV19">
    <property type="expression patterns" value="baseline and differential"/>
</dbReference>
<evidence type="ECO:0000313" key="3">
    <source>
        <dbReference type="Proteomes" id="UP000000589"/>
    </source>
</evidence>
<dbReference type="GeneTree" id="ENSGT00390000000375"/>